<dbReference type="AlphaFoldDB" id="A0A976FIG2"/>
<dbReference type="Pfam" id="PF00964">
    <property type="entry name" value="Elicitin"/>
    <property type="match status" value="1"/>
</dbReference>
<evidence type="ECO:0000256" key="4">
    <source>
        <dbReference type="ARBA" id="ARBA00022978"/>
    </source>
</evidence>
<keyword evidence="4 6" id="KW-0928">Hypersensitive response elicitation</keyword>
<reference evidence="8 9" key="1">
    <citation type="journal article" date="2021" name="Genome Biol.">
        <title>AFLAP: assembly-free linkage analysis pipeline using k-mers from genome sequencing data.</title>
        <authorList>
            <person name="Fletcher K."/>
            <person name="Zhang L."/>
            <person name="Gil J."/>
            <person name="Han R."/>
            <person name="Cavanaugh K."/>
            <person name="Michelmore R."/>
        </authorList>
    </citation>
    <scope>NUCLEOTIDE SEQUENCE [LARGE SCALE GENOMIC DNA]</scope>
    <source>
        <strain evidence="8 9">SF5</strain>
    </source>
</reference>
<feature type="region of interest" description="Disordered" evidence="7">
    <location>
        <begin position="94"/>
        <end position="141"/>
    </location>
</feature>
<evidence type="ECO:0000256" key="5">
    <source>
        <dbReference type="ARBA" id="ARBA00023157"/>
    </source>
</evidence>
<accession>A0A976FIG2</accession>
<dbReference type="GeneID" id="94348299"/>
<sequence>MSATTTTTIPLCNLVTLSPLLNDQNLNKCADESNFNFADATLPTQDEINRMCTMQSCLDLLSAALALDPTECILPVGDNIRLREDLLEGIPARCPVSNTRNTPAKSVAANDATTQSEEDDATDDPTTAPSSDSDPNEEQSAAMGHYATAVSPVKRFLSVMSLGALAFMTYYL</sequence>
<dbReference type="OrthoDB" id="127425at2759"/>
<evidence type="ECO:0000313" key="8">
    <source>
        <dbReference type="EMBL" id="TDH67355.1"/>
    </source>
</evidence>
<keyword evidence="9" id="KW-1185">Reference proteome</keyword>
<protein>
    <recommendedName>
        <fullName evidence="6">Elicitin</fullName>
    </recommendedName>
</protein>
<name>A0A976FIG2_BRELC</name>
<dbReference type="InterPro" id="IPR036470">
    <property type="entry name" value="Elicitin_sf"/>
</dbReference>
<feature type="compositionally biased region" description="Low complexity" evidence="7">
    <location>
        <begin position="124"/>
        <end position="133"/>
    </location>
</feature>
<dbReference type="InterPro" id="IPR002200">
    <property type="entry name" value="Elicitin"/>
</dbReference>
<organism evidence="8 9">
    <name type="scientific">Bremia lactucae</name>
    <name type="common">Lettuce downy mildew</name>
    <dbReference type="NCBI Taxonomy" id="4779"/>
    <lineage>
        <taxon>Eukaryota</taxon>
        <taxon>Sar</taxon>
        <taxon>Stramenopiles</taxon>
        <taxon>Oomycota</taxon>
        <taxon>Peronosporomycetes</taxon>
        <taxon>Peronosporales</taxon>
        <taxon>Peronosporaceae</taxon>
        <taxon>Bremia</taxon>
    </lineage>
</organism>
<evidence type="ECO:0000256" key="7">
    <source>
        <dbReference type="SAM" id="MobiDB-lite"/>
    </source>
</evidence>
<dbReference type="RefSeq" id="XP_067816854.1">
    <property type="nucleotide sequence ID" value="XM_067962628.1"/>
</dbReference>
<dbReference type="EMBL" id="SHOA02000006">
    <property type="protein sequence ID" value="TDH67355.1"/>
    <property type="molecule type" value="Genomic_DNA"/>
</dbReference>
<dbReference type="SMART" id="SM01187">
    <property type="entry name" value="Elicitin"/>
    <property type="match status" value="1"/>
</dbReference>
<keyword evidence="5 6" id="KW-1015">Disulfide bond</keyword>
<gene>
    <name evidence="8" type="ORF">CCR75_004542</name>
</gene>
<dbReference type="SUPFAM" id="SSF48647">
    <property type="entry name" value="Fungal elicitin"/>
    <property type="match status" value="1"/>
</dbReference>
<evidence type="ECO:0000256" key="2">
    <source>
        <dbReference type="ARBA" id="ARBA00009544"/>
    </source>
</evidence>
<dbReference type="KEGG" id="blac:94348299"/>
<dbReference type="Proteomes" id="UP000294530">
    <property type="component" value="Unassembled WGS sequence"/>
</dbReference>
<dbReference type="GO" id="GO:0005576">
    <property type="term" value="C:extracellular region"/>
    <property type="evidence" value="ECO:0007669"/>
    <property type="project" value="UniProtKB-SubCell"/>
</dbReference>
<dbReference type="GO" id="GO:0052040">
    <property type="term" value="P:symbiont-mediated perturbation of host programmed cell death"/>
    <property type="evidence" value="ECO:0007669"/>
    <property type="project" value="UniProtKB-UniRule"/>
</dbReference>
<comment type="subcellular location">
    <subcellularLocation>
        <location evidence="1 6">Secreted</location>
    </subcellularLocation>
</comment>
<keyword evidence="3 6" id="KW-0964">Secreted</keyword>
<evidence type="ECO:0000256" key="1">
    <source>
        <dbReference type="ARBA" id="ARBA00004613"/>
    </source>
</evidence>
<evidence type="ECO:0000313" key="9">
    <source>
        <dbReference type="Proteomes" id="UP000294530"/>
    </source>
</evidence>
<proteinExistence type="inferred from homology"/>
<dbReference type="Gene3D" id="1.10.239.10">
    <property type="entry name" value="Elicitin domain"/>
    <property type="match status" value="1"/>
</dbReference>
<comment type="function">
    <text evidence="6">Induces local and distal defense responses (incompatible hypersensitive reaction) in plants from the solanaceae and cruciferae families. Elicits leaf necrosis and causes the accumulation of pathogenesis-related proteins. Might interact with the lipidic molecules of the plasma membrane.</text>
</comment>
<comment type="similarity">
    <text evidence="2 6">Belongs to the elicitin family.</text>
</comment>
<evidence type="ECO:0000256" key="6">
    <source>
        <dbReference type="RuleBase" id="RU368111"/>
    </source>
</evidence>
<evidence type="ECO:0000256" key="3">
    <source>
        <dbReference type="ARBA" id="ARBA00022525"/>
    </source>
</evidence>
<comment type="caution">
    <text evidence="8">The sequence shown here is derived from an EMBL/GenBank/DDBJ whole genome shotgun (WGS) entry which is preliminary data.</text>
</comment>